<evidence type="ECO:0000313" key="2">
    <source>
        <dbReference type="Proteomes" id="UP001148629"/>
    </source>
</evidence>
<reference evidence="1" key="1">
    <citation type="submission" date="2022-08" db="EMBL/GenBank/DDBJ databases">
        <title>Genome Sequence of Fusarium decemcellulare.</title>
        <authorList>
            <person name="Buettner E."/>
        </authorList>
    </citation>
    <scope>NUCLEOTIDE SEQUENCE</scope>
    <source>
        <strain evidence="1">Babe19</strain>
    </source>
</reference>
<protein>
    <submittedName>
        <fullName evidence="1">Uncharacterized protein</fullName>
    </submittedName>
</protein>
<dbReference type="Proteomes" id="UP001148629">
    <property type="component" value="Unassembled WGS sequence"/>
</dbReference>
<name>A0ACC1RDP9_9HYPO</name>
<organism evidence="1 2">
    <name type="scientific">Fusarium decemcellulare</name>
    <dbReference type="NCBI Taxonomy" id="57161"/>
    <lineage>
        <taxon>Eukaryota</taxon>
        <taxon>Fungi</taxon>
        <taxon>Dikarya</taxon>
        <taxon>Ascomycota</taxon>
        <taxon>Pezizomycotina</taxon>
        <taxon>Sordariomycetes</taxon>
        <taxon>Hypocreomycetidae</taxon>
        <taxon>Hypocreales</taxon>
        <taxon>Nectriaceae</taxon>
        <taxon>Fusarium</taxon>
        <taxon>Fusarium decemcellulare species complex</taxon>
    </lineage>
</organism>
<gene>
    <name evidence="1" type="ORF">NM208_g16147</name>
</gene>
<proteinExistence type="predicted"/>
<sequence length="343" mass="37037">MGLIALLHLCSPGFLAPPPTLNTSHFPPIQSQRSQSKDVNKMPFFRARPDFVAHRCPSLESHAAIDTHPSRHWLRSALLFLTPSPGSGSKIRATSAEEEPTRAASSQVLGPCQSRPAWLPIGLLSSLVLSLEPLLGSAFSTTRAGATPSSVSETFKVKVMTMMTFDSPRAVSQCLGLWGSNAVLLQPDKALQYGSALVMTQHSGSGLAEVKASRKVTVDSASTVPHHQQRSGLSSLALRHMRIISWSVLALGSRSILIASHGCTIAQRGADPRPGTPRFALARRSMIPVARRETQEKRAGERSYIISCRGNAALFVTTLMTVSQRFSLLNISLGTTALIRMRE</sequence>
<keyword evidence="2" id="KW-1185">Reference proteome</keyword>
<evidence type="ECO:0000313" key="1">
    <source>
        <dbReference type="EMBL" id="KAJ3505873.1"/>
    </source>
</evidence>
<accession>A0ACC1RDP9</accession>
<comment type="caution">
    <text evidence="1">The sequence shown here is derived from an EMBL/GenBank/DDBJ whole genome shotgun (WGS) entry which is preliminary data.</text>
</comment>
<dbReference type="EMBL" id="JANRMS010004790">
    <property type="protein sequence ID" value="KAJ3505873.1"/>
    <property type="molecule type" value="Genomic_DNA"/>
</dbReference>